<name>F0QBB0_PARA1</name>
<evidence type="ECO:0000313" key="2">
    <source>
        <dbReference type="Proteomes" id="UP000002482"/>
    </source>
</evidence>
<dbReference type="OrthoDB" id="6986732at2"/>
<organism evidence="1 2">
    <name type="scientific">Paracidovorax avenae (strain ATCC 19860 / DSM 7227 / CCUG 15838 / JCM 20985 / LMG 2117 / NCPPB 1011)</name>
    <name type="common">Acidovorax avenae</name>
    <dbReference type="NCBI Taxonomy" id="643561"/>
    <lineage>
        <taxon>Bacteria</taxon>
        <taxon>Pseudomonadati</taxon>
        <taxon>Pseudomonadota</taxon>
        <taxon>Betaproteobacteria</taxon>
        <taxon>Burkholderiales</taxon>
        <taxon>Comamonadaceae</taxon>
        <taxon>Paracidovorax</taxon>
    </lineage>
</organism>
<dbReference type="Proteomes" id="UP000002482">
    <property type="component" value="Chromosome"/>
</dbReference>
<dbReference type="GeneID" id="34237122"/>
<dbReference type="HOGENOM" id="CLU_055409_0_0_4"/>
<gene>
    <name evidence="1" type="ordered locus">Acav_1050</name>
</gene>
<dbReference type="EMBL" id="CP002521">
    <property type="protein sequence ID" value="ADX44972.1"/>
    <property type="molecule type" value="Genomic_DNA"/>
</dbReference>
<dbReference type="RefSeq" id="WP_013593511.1">
    <property type="nucleotide sequence ID" value="NC_015138.1"/>
</dbReference>
<sequence>MVDLMKAPQEALQAVLGRSNKPKYATPLFQLRDIPSVMRSRLGWPVAAALMERWFNGAAYQMTKEMKFSEPPSRLHQLGPAHLDENTVKMEWALGFSRVQAALAQLTSKWSSPAGIAQLKDRVESQGRGRHQQCWRLGNLAQPAKLLEDTCQVNYTVFGKWGDPMDDFYGAMGEAQMNVAVSGNVFSRGPGRARVEIDELGFYLRDAYDFNDDGNFISQPLGCWGFEGVECGIHTQVSVPLEDSVMDEAPELVQKRKYIVQNKDFRRWRDKNQRGGDFMILSNVHRVRLAFPLKFEW</sequence>
<protein>
    <submittedName>
        <fullName evidence="1">Uncharacterized protein</fullName>
    </submittedName>
</protein>
<dbReference type="KEGG" id="aaa:Acav_1050"/>
<dbReference type="AlphaFoldDB" id="F0QBB0"/>
<reference evidence="1" key="1">
    <citation type="submission" date="2011-02" db="EMBL/GenBank/DDBJ databases">
        <title>Complete sequence of Acidovorax avenae subsp. avenae ATCC 19860.</title>
        <authorList>
            <consortium name="US DOE Joint Genome Institute"/>
            <person name="Lucas S."/>
            <person name="Copeland A."/>
            <person name="Lapidus A."/>
            <person name="Cheng J.-F."/>
            <person name="Goodwin L."/>
            <person name="Pitluck S."/>
            <person name="Chertkov O."/>
            <person name="Held B."/>
            <person name="Detter J.C."/>
            <person name="Han C."/>
            <person name="Tapia R."/>
            <person name="Land M."/>
            <person name="Hauser L."/>
            <person name="Kyrpides N."/>
            <person name="Ivanova N."/>
            <person name="Ovchinnikova G."/>
            <person name="Pagani I."/>
            <person name="Gordon S."/>
            <person name="Woyke T."/>
        </authorList>
    </citation>
    <scope>NUCLEOTIDE SEQUENCE</scope>
    <source>
        <strain evidence="1">ATCC 19860</strain>
    </source>
</reference>
<proteinExistence type="predicted"/>
<dbReference type="Pfam" id="PF19940">
    <property type="entry name" value="DUF6402"/>
    <property type="match status" value="1"/>
</dbReference>
<dbReference type="InterPro" id="IPR045646">
    <property type="entry name" value="DUF6402"/>
</dbReference>
<evidence type="ECO:0000313" key="1">
    <source>
        <dbReference type="EMBL" id="ADX44972.1"/>
    </source>
</evidence>
<accession>F0QBB0</accession>
<keyword evidence="2" id="KW-1185">Reference proteome</keyword>